<proteinExistence type="predicted"/>
<evidence type="ECO:0000313" key="2">
    <source>
        <dbReference type="Proteomes" id="UP000007993"/>
    </source>
</evidence>
<protein>
    <submittedName>
        <fullName evidence="1">Uncharacterized protein</fullName>
    </submittedName>
</protein>
<reference evidence="1 2" key="1">
    <citation type="journal article" date="2013" name="Mar. Genomics">
        <title>Expression of sulfatases in Rhodopirellula baltica and the diversity of sulfatases in the genus Rhodopirellula.</title>
        <authorList>
            <person name="Wegner C.E."/>
            <person name="Richter-Heitmann T."/>
            <person name="Klindworth A."/>
            <person name="Klockow C."/>
            <person name="Richter M."/>
            <person name="Achstetter T."/>
            <person name="Glockner F.O."/>
            <person name="Harder J."/>
        </authorList>
    </citation>
    <scope>NUCLEOTIDE SEQUENCE [LARGE SCALE GENOMIC DNA]</scope>
    <source>
        <strain evidence="1 2">SH28</strain>
    </source>
</reference>
<gene>
    <name evidence="1" type="ORF">RBSH_01383</name>
</gene>
<comment type="caution">
    <text evidence="1">The sequence shown here is derived from an EMBL/GenBank/DDBJ whole genome shotgun (WGS) entry which is preliminary data.</text>
</comment>
<accession>K5DKD1</accession>
<sequence>MTQIVFLAGNAKRKHRLQTEICFMARANSSCPKRGIQKLR</sequence>
<dbReference type="Proteomes" id="UP000007993">
    <property type="component" value="Unassembled WGS sequence"/>
</dbReference>
<dbReference type="PATRIC" id="fig|993517.3.peg.1508"/>
<evidence type="ECO:0000313" key="1">
    <source>
        <dbReference type="EMBL" id="EKK03324.1"/>
    </source>
</evidence>
<name>K5DKD1_RHOBT</name>
<dbReference type="AlphaFoldDB" id="K5DKD1"/>
<organism evidence="1 2">
    <name type="scientific">Rhodopirellula baltica SH28</name>
    <dbReference type="NCBI Taxonomy" id="993517"/>
    <lineage>
        <taxon>Bacteria</taxon>
        <taxon>Pseudomonadati</taxon>
        <taxon>Planctomycetota</taxon>
        <taxon>Planctomycetia</taxon>
        <taxon>Pirellulales</taxon>
        <taxon>Pirellulaceae</taxon>
        <taxon>Rhodopirellula</taxon>
    </lineage>
</organism>
<dbReference type="EMBL" id="AMCW01000032">
    <property type="protein sequence ID" value="EKK03324.1"/>
    <property type="molecule type" value="Genomic_DNA"/>
</dbReference>